<feature type="transmembrane region" description="Helical" evidence="1">
    <location>
        <begin position="186"/>
        <end position="204"/>
    </location>
</feature>
<protein>
    <submittedName>
        <fullName evidence="2">Low temperature requirement protein A</fullName>
    </submittedName>
</protein>
<dbReference type="PANTHER" id="PTHR36840:SF1">
    <property type="entry name" value="BLL5714 PROTEIN"/>
    <property type="match status" value="1"/>
</dbReference>
<accession>A0A9W6WB76</accession>
<feature type="transmembrane region" description="Helical" evidence="1">
    <location>
        <begin position="99"/>
        <end position="119"/>
    </location>
</feature>
<feature type="transmembrane region" description="Helical" evidence="1">
    <location>
        <begin position="39"/>
        <end position="61"/>
    </location>
</feature>
<feature type="transmembrane region" description="Helical" evidence="1">
    <location>
        <begin position="12"/>
        <end position="33"/>
    </location>
</feature>
<gene>
    <name evidence="2" type="ORF">Afil01_46150</name>
</gene>
<keyword evidence="1" id="KW-0812">Transmembrane</keyword>
<dbReference type="Proteomes" id="UP001165079">
    <property type="component" value="Unassembled WGS sequence"/>
</dbReference>
<comment type="caution">
    <text evidence="2">The sequence shown here is derived from an EMBL/GenBank/DDBJ whole genome shotgun (WGS) entry which is preliminary data.</text>
</comment>
<reference evidence="2" key="1">
    <citation type="submission" date="2023-03" db="EMBL/GenBank/DDBJ databases">
        <title>Actinorhabdospora filicis NBRC 111898.</title>
        <authorList>
            <person name="Ichikawa N."/>
            <person name="Sato H."/>
            <person name="Tonouchi N."/>
        </authorList>
    </citation>
    <scope>NUCLEOTIDE SEQUENCE</scope>
    <source>
        <strain evidence="2">NBRC 111898</strain>
    </source>
</reference>
<feature type="transmembrane region" description="Helical" evidence="1">
    <location>
        <begin position="328"/>
        <end position="353"/>
    </location>
</feature>
<evidence type="ECO:0000313" key="2">
    <source>
        <dbReference type="EMBL" id="GLZ79808.1"/>
    </source>
</evidence>
<organism evidence="2 3">
    <name type="scientific">Actinorhabdospora filicis</name>
    <dbReference type="NCBI Taxonomy" id="1785913"/>
    <lineage>
        <taxon>Bacteria</taxon>
        <taxon>Bacillati</taxon>
        <taxon>Actinomycetota</taxon>
        <taxon>Actinomycetes</taxon>
        <taxon>Micromonosporales</taxon>
        <taxon>Micromonosporaceae</taxon>
        <taxon>Actinorhabdospora</taxon>
    </lineage>
</organism>
<dbReference type="Pfam" id="PF06772">
    <property type="entry name" value="LtrA"/>
    <property type="match status" value="1"/>
</dbReference>
<evidence type="ECO:0000313" key="3">
    <source>
        <dbReference type="Proteomes" id="UP001165079"/>
    </source>
</evidence>
<feature type="transmembrane region" description="Helical" evidence="1">
    <location>
        <begin position="287"/>
        <end position="307"/>
    </location>
</feature>
<name>A0A9W6WB76_9ACTN</name>
<dbReference type="InterPro" id="IPR010640">
    <property type="entry name" value="Low_temperature_requirement_A"/>
</dbReference>
<keyword evidence="1" id="KW-1133">Transmembrane helix</keyword>
<keyword evidence="1" id="KW-0472">Membrane</keyword>
<feature type="transmembrane region" description="Helical" evidence="1">
    <location>
        <begin position="73"/>
        <end position="93"/>
    </location>
</feature>
<proteinExistence type="predicted"/>
<feature type="transmembrane region" description="Helical" evidence="1">
    <location>
        <begin position="210"/>
        <end position="235"/>
    </location>
</feature>
<sequence>MAEVAERRVSWAELFFDLIFVFAVTQVSALLLSGHSPAGVARALVVLVPVYWVWIGTSVFINTRGTDRPLERLGVFGVGLCSLLMALAIPDAYGERGVWFGVAYLVARAIIAAMTFMGVPLLLNPVGISLFTSGPLLIVGGFLDGRARWILWGLAALIDLSTPRLTRKRLLRLKFDAPHLAERFGLLVIIALGESIVAIGAPLASAKHVAAGAIAGVAVAFVIAVGLWWVYFNYAADAVRHALATTEIKTDLVRQVLTYGHFLFIAGIIAVAVGLDEAVAHYSHRLPVAVVALLYGGCALYLGTFGYTRWAMFRKVATWRLTGAGLAVLLAPVAVFVPAIAAMGILAALLVALNAWEYRNVTRTGRV</sequence>
<keyword evidence="3" id="KW-1185">Reference proteome</keyword>
<feature type="transmembrane region" description="Helical" evidence="1">
    <location>
        <begin position="256"/>
        <end position="275"/>
    </location>
</feature>
<evidence type="ECO:0000256" key="1">
    <source>
        <dbReference type="SAM" id="Phobius"/>
    </source>
</evidence>
<dbReference type="PANTHER" id="PTHR36840">
    <property type="entry name" value="BLL5714 PROTEIN"/>
    <property type="match status" value="1"/>
</dbReference>
<dbReference type="AlphaFoldDB" id="A0A9W6WB76"/>
<dbReference type="EMBL" id="BSTX01000003">
    <property type="protein sequence ID" value="GLZ79808.1"/>
    <property type="molecule type" value="Genomic_DNA"/>
</dbReference>